<organism evidence="1">
    <name type="scientific">uncultured Caudovirales phage</name>
    <dbReference type="NCBI Taxonomy" id="2100421"/>
    <lineage>
        <taxon>Viruses</taxon>
        <taxon>Duplodnaviria</taxon>
        <taxon>Heunggongvirae</taxon>
        <taxon>Uroviricota</taxon>
        <taxon>Caudoviricetes</taxon>
        <taxon>Peduoviridae</taxon>
        <taxon>Maltschvirus</taxon>
        <taxon>Maltschvirus maltsch</taxon>
    </lineage>
</organism>
<dbReference type="InterPro" id="IPR045491">
    <property type="entry name" value="DUF6433"/>
</dbReference>
<evidence type="ECO:0000313" key="1">
    <source>
        <dbReference type="EMBL" id="CAB4140794.1"/>
    </source>
</evidence>
<name>A0A6J5M221_9CAUD</name>
<dbReference type="EMBL" id="LR796380">
    <property type="protein sequence ID" value="CAB4140794.1"/>
    <property type="molecule type" value="Genomic_DNA"/>
</dbReference>
<sequence length="136" mass="15599">MKIGVAEILKKASEIKDDAARVEWLRVNSNPTVHTILRYAYDPKIVWQLPEGAPPYKPNDLVDQQHRLYTELRKLYLFVEGGNPNLKPLRREQLFIELLEVVDPEDAKLLLAVKEKTIPYPGITKQVVQKAFPGLV</sequence>
<accession>A0A6J5M221</accession>
<gene>
    <name evidence="1" type="ORF">UFOVP395_129</name>
</gene>
<dbReference type="Pfam" id="PF20025">
    <property type="entry name" value="DUF6433"/>
    <property type="match status" value="1"/>
</dbReference>
<proteinExistence type="predicted"/>
<protein>
    <submittedName>
        <fullName evidence="1">Uncharacterized protein</fullName>
    </submittedName>
</protein>
<reference evidence="1" key="1">
    <citation type="submission" date="2020-04" db="EMBL/GenBank/DDBJ databases">
        <authorList>
            <person name="Chiriac C."/>
            <person name="Salcher M."/>
            <person name="Ghai R."/>
            <person name="Kavagutti S V."/>
        </authorList>
    </citation>
    <scope>NUCLEOTIDE SEQUENCE</scope>
</reference>